<dbReference type="Pfam" id="PF25975">
    <property type="entry name" value="CzcB_C"/>
    <property type="match status" value="1"/>
</dbReference>
<feature type="transmembrane region" description="Helical" evidence="11">
    <location>
        <begin position="595"/>
        <end position="623"/>
    </location>
</feature>
<keyword evidence="10" id="KW-0325">Glycoprotein</keyword>
<dbReference type="Pfam" id="PF00122">
    <property type="entry name" value="E1-E2_ATPase"/>
    <property type="match status" value="1"/>
</dbReference>
<dbReference type="InterPro" id="IPR008250">
    <property type="entry name" value="ATPase_P-typ_transduc_dom_A_sf"/>
</dbReference>
<evidence type="ECO:0000256" key="7">
    <source>
        <dbReference type="ARBA" id="ARBA00022967"/>
    </source>
</evidence>
<dbReference type="Proteomes" id="UP000283569">
    <property type="component" value="Unassembled WGS sequence"/>
</dbReference>
<dbReference type="PROSITE" id="PS00154">
    <property type="entry name" value="ATPASE_E1_E2"/>
    <property type="match status" value="1"/>
</dbReference>
<evidence type="ECO:0000256" key="10">
    <source>
        <dbReference type="ARBA" id="ARBA00023180"/>
    </source>
</evidence>
<dbReference type="Gene3D" id="1.20.58.1000">
    <property type="entry name" value="Metal-sensitive repressor, helix protomer"/>
    <property type="match status" value="1"/>
</dbReference>
<keyword evidence="3" id="KW-0813">Transport</keyword>
<feature type="transmembrane region" description="Helical" evidence="11">
    <location>
        <begin position="546"/>
        <end position="575"/>
    </location>
</feature>
<dbReference type="SUPFAM" id="SSF81653">
    <property type="entry name" value="Calcium ATPase, transduction domain A"/>
    <property type="match status" value="1"/>
</dbReference>
<feature type="transmembrane region" description="Helical" evidence="11">
    <location>
        <begin position="114"/>
        <end position="140"/>
    </location>
</feature>
<keyword evidence="4" id="KW-1003">Cell membrane</keyword>
<dbReference type="PRINTS" id="PR00702">
    <property type="entry name" value="ACRIFLAVINRP"/>
</dbReference>
<dbReference type="CDD" id="cd06173">
    <property type="entry name" value="MFS_MefA_like"/>
    <property type="match status" value="1"/>
</dbReference>
<dbReference type="Pfam" id="PF00702">
    <property type="entry name" value="Hydrolase"/>
    <property type="match status" value="1"/>
</dbReference>
<dbReference type="InterPro" id="IPR018303">
    <property type="entry name" value="ATPase_P-typ_P_site"/>
</dbReference>
<dbReference type="Pfam" id="PF07690">
    <property type="entry name" value="MFS_1"/>
    <property type="match status" value="1"/>
</dbReference>
<dbReference type="InterPro" id="IPR015867">
    <property type="entry name" value="N-reg_PII/ATP_PRibTrfase_C"/>
</dbReference>
<dbReference type="SUPFAM" id="SSF56784">
    <property type="entry name" value="HAD-like"/>
    <property type="match status" value="1"/>
</dbReference>
<evidence type="ECO:0000256" key="6">
    <source>
        <dbReference type="ARBA" id="ARBA00022723"/>
    </source>
</evidence>
<feature type="transmembrane region" description="Helical" evidence="11">
    <location>
        <begin position="2549"/>
        <end position="2568"/>
    </location>
</feature>
<dbReference type="InterPro" id="IPR003735">
    <property type="entry name" value="Metal_Tscrpt_repr"/>
</dbReference>
<evidence type="ECO:0000256" key="9">
    <source>
        <dbReference type="ARBA" id="ARBA00023136"/>
    </source>
</evidence>
<keyword evidence="9 11" id="KW-0472">Membrane</keyword>
<dbReference type="SUPFAM" id="SSF103473">
    <property type="entry name" value="MFS general substrate transporter"/>
    <property type="match status" value="1"/>
</dbReference>
<feature type="transmembrane region" description="Helical" evidence="11">
    <location>
        <begin position="382"/>
        <end position="403"/>
    </location>
</feature>
<keyword evidence="8 11" id="KW-1133">Transmembrane helix</keyword>
<dbReference type="InterPro" id="IPR001036">
    <property type="entry name" value="Acrflvin-R"/>
</dbReference>
<name>A0A420S0V5_GIBIN</name>
<dbReference type="SUPFAM" id="SSF81665">
    <property type="entry name" value="Calcium ATPase, transmembrane domain M"/>
    <property type="match status" value="1"/>
</dbReference>
<dbReference type="CDD" id="cd10154">
    <property type="entry name" value="NreA-like_DUF156"/>
    <property type="match status" value="1"/>
</dbReference>
<evidence type="ECO:0000256" key="4">
    <source>
        <dbReference type="ARBA" id="ARBA00022475"/>
    </source>
</evidence>
<feature type="transmembrane region" description="Helical" evidence="11">
    <location>
        <begin position="785"/>
        <end position="810"/>
    </location>
</feature>
<dbReference type="SUPFAM" id="SSF111369">
    <property type="entry name" value="HlyD-like secretion proteins"/>
    <property type="match status" value="1"/>
</dbReference>
<dbReference type="Pfam" id="PF02583">
    <property type="entry name" value="Trns_repr_metal"/>
    <property type="match status" value="1"/>
</dbReference>
<feature type="domain" description="Major facilitator superfamily (MFS) profile" evidence="12">
    <location>
        <begin position="110"/>
        <end position="494"/>
    </location>
</feature>
<dbReference type="InterPro" id="IPR036412">
    <property type="entry name" value="HAD-like_sf"/>
</dbReference>
<dbReference type="InterPro" id="IPR027463">
    <property type="entry name" value="AcrB_DN_DC_subdom"/>
</dbReference>
<evidence type="ECO:0000313" key="14">
    <source>
        <dbReference type="Proteomes" id="UP000283569"/>
    </source>
</evidence>
<feature type="transmembrane region" description="Helical" evidence="11">
    <location>
        <begin position="2621"/>
        <end position="2640"/>
    </location>
</feature>
<dbReference type="GO" id="GO:0042910">
    <property type="term" value="F:xenobiotic transmembrane transporter activity"/>
    <property type="evidence" value="ECO:0007669"/>
    <property type="project" value="TreeGrafter"/>
</dbReference>
<dbReference type="InterPro" id="IPR011701">
    <property type="entry name" value="MFS"/>
</dbReference>
<feature type="transmembrane region" description="Helical" evidence="11">
    <location>
        <begin position="268"/>
        <end position="288"/>
    </location>
</feature>
<feature type="transmembrane region" description="Helical" evidence="11">
    <location>
        <begin position="2580"/>
        <end position="2600"/>
    </location>
</feature>
<dbReference type="FunFam" id="2.70.150.10:FF:000002">
    <property type="entry name" value="Copper-transporting ATPase 1, putative"/>
    <property type="match status" value="1"/>
</dbReference>
<dbReference type="PANTHER" id="PTHR32063:SF68">
    <property type="entry name" value="PROBALE CATION EFFLUX SYSTEM PROTEIN"/>
    <property type="match status" value="1"/>
</dbReference>
<reference evidence="13 14" key="1">
    <citation type="journal article" date="2018" name="Sci. Rep.">
        <title>Characterisation of pathogen-specific regions and novel effector candidates in Fusarium oxysporum f. sp. cepae.</title>
        <authorList>
            <person name="Armitage A.D."/>
            <person name="Taylor A."/>
            <person name="Sobczyk M.K."/>
            <person name="Baxter L."/>
            <person name="Greenfield B.P."/>
            <person name="Bates H.J."/>
            <person name="Wilson F."/>
            <person name="Jackson A.C."/>
            <person name="Ott S."/>
            <person name="Harrison R.J."/>
            <person name="Clarkson J.P."/>
        </authorList>
    </citation>
    <scope>NUCLEOTIDE SEQUENCE [LARGE SCALE GENOMIC DNA]</scope>
    <source>
        <strain evidence="13 14">Fp_A8</strain>
    </source>
</reference>
<dbReference type="InterPro" id="IPR020846">
    <property type="entry name" value="MFS_dom"/>
</dbReference>
<dbReference type="Gene3D" id="1.10.287.470">
    <property type="entry name" value="Helix hairpin bin"/>
    <property type="match status" value="1"/>
</dbReference>
<dbReference type="PROSITE" id="PS01229">
    <property type="entry name" value="COF_2"/>
    <property type="match status" value="1"/>
</dbReference>
<dbReference type="Gene3D" id="2.40.50.100">
    <property type="match status" value="1"/>
</dbReference>
<dbReference type="Gene3D" id="3.40.1110.10">
    <property type="entry name" value="Calcium-transporting ATPase, cytoplasmic domain N"/>
    <property type="match status" value="1"/>
</dbReference>
<keyword evidence="5 11" id="KW-0812">Transmembrane</keyword>
<dbReference type="InterPro" id="IPR058649">
    <property type="entry name" value="CzcB_C"/>
</dbReference>
<feature type="transmembrane region" description="Helical" evidence="11">
    <location>
        <begin position="318"/>
        <end position="345"/>
    </location>
</feature>
<feature type="transmembrane region" description="Helical" evidence="11">
    <location>
        <begin position="2049"/>
        <end position="2074"/>
    </location>
</feature>
<keyword evidence="7" id="KW-1278">Translocase</keyword>
<dbReference type="PANTHER" id="PTHR32063">
    <property type="match status" value="1"/>
</dbReference>
<dbReference type="Gene3D" id="3.30.70.1430">
    <property type="entry name" value="Multidrug efflux transporter AcrB pore domain"/>
    <property type="match status" value="2"/>
</dbReference>
<dbReference type="InterPro" id="IPR059000">
    <property type="entry name" value="ATPase_P-type_domA"/>
</dbReference>
<accession>A0A420S0V5</accession>
<dbReference type="Gene3D" id="2.40.420.20">
    <property type="match status" value="1"/>
</dbReference>
<dbReference type="SUPFAM" id="SSF82714">
    <property type="entry name" value="Multidrug efflux transporter AcrB TolC docking domain, DN and DC subdomains"/>
    <property type="match status" value="2"/>
</dbReference>
<dbReference type="Gene3D" id="3.30.70.1440">
    <property type="entry name" value="Multidrug efflux transporter AcrB pore domain"/>
    <property type="match status" value="1"/>
</dbReference>
<dbReference type="InterPro" id="IPR036259">
    <property type="entry name" value="MFS_trans_sf"/>
</dbReference>
<dbReference type="SFLD" id="SFLDF00027">
    <property type="entry name" value="p-type_atpase"/>
    <property type="match status" value="1"/>
</dbReference>
<dbReference type="Gene3D" id="2.40.30.170">
    <property type="match status" value="1"/>
</dbReference>
<dbReference type="SFLD" id="SFLDS00003">
    <property type="entry name" value="Haloacid_Dehalogenase"/>
    <property type="match status" value="1"/>
</dbReference>
<sequence>MHTHHSDTHQSHPAIVKRLRRAGGHLNSIVEMIEQGRSCLDIAQQLQAVEKAIQQAKKTLIQDHLDHCLEDVVGPLARDQRESMAEFKEITRYLEPRASDAMLQILANRTYRHLFLAQVIALVGTGLATVALGLLAYQLAGADAGTVLGTAFAIKMVAYVGVAPVATALADRFPRRTMLVCLDLVRAAVALLLPFVSQAWQVYVLIFVLQAASAAFTPTFQATIPDVLPDEKEYTQALSLSRLAYDLESLVSPMLAAALLTVVSFHNLFAGTVVGFLASAALVVSVVLPSPKASEHRGIYDRTTRGLRIYLATPRLRGLWAVQAGVAAAGAMVFVNTVVLVQSAWSLSQTQVALALATFGAGSMVAALALPRALERLPDRPVMLAGLAVLVLGLALGSIVQGMNGLLPLWFVLGLGYSAAQTPSGRLLRRSAHPEDRPSVYAAQFALSHACWLVFYPLAGWLGARAGLPWAFAVHCAAAIVALVLTLKLWPADDPEVLEHEHHDLPPGHAHADGTEPRTAGLRHTHPYSSVLGLMTRERWIEVGRIVLTGAVALLYWRQLVPLYVLWAAVGIGLYPLVKTGLIDLFTERKIGTEIFVTIATLVAVFGGETVAGAVLMVIILIAEFIAELNTDRARASIKELIGAVPQTALVREDGTERTVPITAVKAGQVVLVRTGEKIPVDGVVVGGSAAVNQAPITGESVPQDKTEGTQVFAGTIVESGAIDVRTDRVGGDTIFSRIIALVESAESERAPVQKLADKVASWLIPVVLIFLVGVFLVTRDVSKVVTLLIFTSPAELGLATPLVMIAAIARAARSGILIKGGLYLELLAKADAVVFDKTGTLTANKPEVVQVQSFDPTLNEDDLLRLAAAADRRSAHPLAKAVFEGATRRSIQVPEPQTFEQLQARGVKATVDGKIVLVGNPALLLEAGVTIDQPVAESGRTPVHVAVDGKLVGVIFIADTLRQGARAAIASLKESGVKRVVMLTGDNAATANAIAGELGVDDVKADLMPEGKVVAISELQKQGLKVAMVGDGVNDAPALASADVGIAMGGGGAQAALEAADIALMTDDLSKIVAARSIARRSYRTIQENLWVGVGVVHVLGITAALLGWIGPIQAAFIHLGPDVLVFLNSVKLLRVKIAATVHATPANAVVRTFAWMARLVLVLLLVVDQVGAPLHAHHHDFGVDGLALADVHAHNAEVHDGHTVDARHIEDCSGIGGGHSVLALRVEGRTFVASSEKSDGDQQHAAFVALLMAVAAPSVDIRRQPDDWPRQAAPLYSTGVVRPQSRACSPVAAAGWHFRGVFMSYQSSLWTRTLCASAIAFSLSSTALAADEFAVSTAQMQALGVQLQRLDKPASIPGMTYPARVVLPPSQEYVVSAPLAGVVDQLLIGQNEAVKPGQALLRLASPELGEQQLKLMEAASRNRLAQRTLQREKQLASEGIVPERRAQDAQNAAAEEQARVRQAEAALRLAGLDAASIRRVAEGSAMQDALVIRARAGGIVTELSIKPGQRVAPSDPLVRVADTGKLWLDIQLPVERQSQVTARGGQVGIVGRDASAVTASLGSTVSDNQTIVLRAQVTRGAALLRPGEFVQAQVAFAGGGEGWPVPVAAVARQDGKAYVFVRTDKGFVATPVEVLDSAGQALRIKGALRPGQEIAITVNDMLTRLVQFALAQRLFVLLAGALLAGAGWYAFRNLPIDAFPDVASTQVKIIMKAPGMTPEEIETRIAVPIEVEMLGIPNQRILRSMSKYGIVDITVDFEDATDIYWARQQVAERLSNISADLPSGISGGMAPITTPLGEMFMFTVESKEMSLEERRSLLDWVIRPALRSVPGVADVNALGGKVRTFEIVPDPVKLAAVGLSTTQLRKAIEENNRNDGAGRLREGDEVLLVRSEGSIRTMEDLRAIVVKAEGGASVRVADVAQVREGYLTRYGVVTQSGKGEAVEGLVLGLAGANAQKVVQGVTQKLEELKPTLPKGVEIKVFYNRANLVETAVGTVSKALLEATVLVLVLLGAFLGNLRAAVTVAAVLPLSALATFILMRWYGMSANLMSLGGLAIALGMLVDGAVVVVENIVQHLAHDGKDKLPRQHVVFRAVREVAAPVAAGILIIAVVFLPLMTLQGLEGKFFVPVAMTIVFALASSLILSLTVIPVLSSFLFKKVQHDDPWLPRQALRLYSPILDFALRRQTLVFIVAGVMLALAVGVYTLVGKTFMPTMDEGDIIVGIEKLPSVSLEQTAELDLKIHQALMKGVPEITGVVARAGADEIGLDPMSLNQTDTFLVLKPRSEWPAGGKPALEDKIRGVLDQLPGVVYSFTQPIDMRVSEMIIGVRGDVAIKIFGPDLKTLNDLAAQVEKLVKEVPGNQDVYTVENDGVQYLRVVVDRLAAGRYGLSVEEVQDALRVQIEGMRAGTVIDGNRRIPIVVRGPDGVKVSPAEFAALHITTPGGQSVALDQLARLERESGPVKIDREMGSRYGVVIANVTGRDLVGFVEEAKAKIAQSVQLPTGYRIAWGGQFENQQRAAARLALVVPLSLGFIFVILFSTFGSVRQALLVLSNVPFALVGGIMGLWLTGEYLSVPASVGFIALLGIAVLNGVVLVSYFNQLHAEGLPLVECVTQGARRRLRPVLMTASITAFGLIPLLFATGPGSEIQRPLAIVVIGGLITATALTLILLPILYLRFAHAKPSAAPEIEEKLLDLLLEVAGDELFVSTPAFSHGTTHGRLSEEEKVMGRSHAVRVQILVTEERQEQLLQLLRERFAGTGLRYWATPLSIDGEIA</sequence>
<dbReference type="Pfam" id="PF00873">
    <property type="entry name" value="ACR_tran"/>
    <property type="match status" value="1"/>
</dbReference>
<dbReference type="GO" id="GO:0046872">
    <property type="term" value="F:metal ion binding"/>
    <property type="evidence" value="ECO:0007669"/>
    <property type="project" value="UniProtKB-KW"/>
</dbReference>
<dbReference type="InterPro" id="IPR021634">
    <property type="entry name" value="DUF3240"/>
</dbReference>
<keyword evidence="6" id="KW-0479">Metal-binding</keyword>
<dbReference type="GO" id="GO:0005524">
    <property type="term" value="F:ATP binding"/>
    <property type="evidence" value="ECO:0007669"/>
    <property type="project" value="InterPro"/>
</dbReference>
<evidence type="ECO:0000313" key="13">
    <source>
        <dbReference type="EMBL" id="RKL22906.1"/>
    </source>
</evidence>
<comment type="subcellular location">
    <subcellularLocation>
        <location evidence="1">Cell membrane</location>
        <topology evidence="1">Multi-pass membrane protein</topology>
    </subcellularLocation>
</comment>
<proteinExistence type="predicted"/>
<dbReference type="InterPro" id="IPR038390">
    <property type="entry name" value="Metal_Tscrpt_repr_sf"/>
</dbReference>
<dbReference type="GO" id="GO:0003677">
    <property type="term" value="F:DNA binding"/>
    <property type="evidence" value="ECO:0007669"/>
    <property type="project" value="InterPro"/>
</dbReference>
<dbReference type="GO" id="GO:0005886">
    <property type="term" value="C:plasma membrane"/>
    <property type="evidence" value="ECO:0007669"/>
    <property type="project" value="UniProtKB-SubCell"/>
</dbReference>
<feature type="transmembrane region" description="Helical" evidence="11">
    <location>
        <begin position="2000"/>
        <end position="2016"/>
    </location>
</feature>
<dbReference type="GO" id="GO:0016887">
    <property type="term" value="F:ATP hydrolysis activity"/>
    <property type="evidence" value="ECO:0007669"/>
    <property type="project" value="InterPro"/>
</dbReference>
<dbReference type="InterPro" id="IPR027256">
    <property type="entry name" value="P-typ_ATPase_IB"/>
</dbReference>
<dbReference type="InterPro" id="IPR004763">
    <property type="entry name" value="CusA-like"/>
</dbReference>
<dbReference type="Gene3D" id="1.20.1640.10">
    <property type="entry name" value="Multidrug efflux transporter AcrB transmembrane domain"/>
    <property type="match status" value="2"/>
</dbReference>
<dbReference type="Gene3D" id="3.40.50.1000">
    <property type="entry name" value="HAD superfamily/HAD-like"/>
    <property type="match status" value="1"/>
</dbReference>
<feature type="transmembrane region" description="Helical" evidence="11">
    <location>
        <begin position="1091"/>
        <end position="1111"/>
    </location>
</feature>
<dbReference type="SFLD" id="SFLDG00002">
    <property type="entry name" value="C1.7:_P-type_atpase_like"/>
    <property type="match status" value="1"/>
</dbReference>
<feature type="transmembrane region" description="Helical" evidence="11">
    <location>
        <begin position="470"/>
        <end position="490"/>
    </location>
</feature>
<dbReference type="Gene3D" id="1.20.1250.20">
    <property type="entry name" value="MFS general substrate transporter like domains"/>
    <property type="match status" value="2"/>
</dbReference>
<feature type="transmembrane region" description="Helical" evidence="11">
    <location>
        <begin position="2523"/>
        <end position="2542"/>
    </location>
</feature>
<dbReference type="GO" id="GO:0019829">
    <property type="term" value="F:ATPase-coupled monoatomic cation transmembrane transporter activity"/>
    <property type="evidence" value="ECO:0007669"/>
    <property type="project" value="InterPro"/>
</dbReference>
<dbReference type="Gene3D" id="2.70.150.10">
    <property type="entry name" value="Calcium-transporting ATPase, cytoplasmic transduction domain A"/>
    <property type="match status" value="1"/>
</dbReference>
<evidence type="ECO:0000259" key="12">
    <source>
        <dbReference type="PROSITE" id="PS50850"/>
    </source>
</evidence>
<dbReference type="Gene3D" id="3.30.2090.10">
    <property type="entry name" value="Multidrug efflux transporter AcrB TolC docking domain, DN and DC subdomains"/>
    <property type="match status" value="2"/>
</dbReference>
<feature type="transmembrane region" description="Helical" evidence="11">
    <location>
        <begin position="760"/>
        <end position="779"/>
    </location>
</feature>
<dbReference type="GO" id="GO:0030003">
    <property type="term" value="P:intracellular monoatomic cation homeostasis"/>
    <property type="evidence" value="ECO:0007669"/>
    <property type="project" value="UniProtKB-ARBA"/>
</dbReference>
<feature type="transmembrane region" description="Helical" evidence="11">
    <location>
        <begin position="146"/>
        <end position="170"/>
    </location>
</feature>
<dbReference type="PROSITE" id="PS50850">
    <property type="entry name" value="MFS"/>
    <property type="match status" value="1"/>
</dbReference>
<dbReference type="NCBIfam" id="TIGR01494">
    <property type="entry name" value="ATPase_P-type"/>
    <property type="match status" value="1"/>
</dbReference>
<dbReference type="Gene3D" id="3.30.70.120">
    <property type="match status" value="1"/>
</dbReference>
<dbReference type="GO" id="GO:0006355">
    <property type="term" value="P:regulation of DNA-templated transcription"/>
    <property type="evidence" value="ECO:0007669"/>
    <property type="project" value="InterPro"/>
</dbReference>
<dbReference type="NCBIfam" id="TIGR00914">
    <property type="entry name" value="2A0601"/>
    <property type="match status" value="1"/>
</dbReference>
<feature type="transmembrane region" description="Helical" evidence="11">
    <location>
        <begin position="2652"/>
        <end position="2676"/>
    </location>
</feature>
<dbReference type="InterPro" id="IPR023299">
    <property type="entry name" value="ATPase_P-typ_cyto_dom_N"/>
</dbReference>
<dbReference type="SUPFAM" id="SSF82866">
    <property type="entry name" value="Multidrug efflux transporter AcrB transmembrane domain"/>
    <property type="match status" value="2"/>
</dbReference>
<evidence type="ECO:0000256" key="11">
    <source>
        <dbReference type="SAM" id="Phobius"/>
    </source>
</evidence>
<comment type="caution">
    <text evidence="13">The sequence shown here is derived from an EMBL/GenBank/DDBJ whole genome shotgun (WGS) entry which is preliminary data.</text>
</comment>
<dbReference type="Pfam" id="PF11582">
    <property type="entry name" value="DUF3240"/>
    <property type="match status" value="1"/>
</dbReference>
<feature type="transmembrane region" description="Helical" evidence="11">
    <location>
        <begin position="351"/>
        <end position="370"/>
    </location>
</feature>
<dbReference type="InterPro" id="IPR001757">
    <property type="entry name" value="P_typ_ATPase"/>
</dbReference>
<feature type="transmembrane region" description="Helical" evidence="11">
    <location>
        <begin position="2188"/>
        <end position="2207"/>
    </location>
</feature>
<evidence type="ECO:0000256" key="5">
    <source>
        <dbReference type="ARBA" id="ARBA00022692"/>
    </source>
</evidence>
<feature type="transmembrane region" description="Helical" evidence="11">
    <location>
        <begin position="2023"/>
        <end position="2043"/>
    </location>
</feature>
<dbReference type="InterPro" id="IPR044492">
    <property type="entry name" value="P_typ_ATPase_HD_dom"/>
</dbReference>
<evidence type="ECO:0000256" key="2">
    <source>
        <dbReference type="ARBA" id="ARBA00020998"/>
    </source>
</evidence>
<gene>
    <name evidence="13" type="ORF">BFJ72_g14557</name>
</gene>
<feature type="transmembrane region" description="Helical" evidence="11">
    <location>
        <begin position="440"/>
        <end position="464"/>
    </location>
</feature>
<protein>
    <recommendedName>
        <fullName evidence="2">ATP phosphoribosyltransferase</fullName>
    </recommendedName>
</protein>
<evidence type="ECO:0000256" key="3">
    <source>
        <dbReference type="ARBA" id="ARBA00022448"/>
    </source>
</evidence>
<dbReference type="NCBIfam" id="TIGR01525">
    <property type="entry name" value="ATPase-IB_hvy"/>
    <property type="match status" value="1"/>
</dbReference>
<dbReference type="InterPro" id="IPR023298">
    <property type="entry name" value="ATPase_P-typ_TM_dom_sf"/>
</dbReference>
<dbReference type="EMBL" id="MRDB01000113">
    <property type="protein sequence ID" value="RKL22906.1"/>
    <property type="molecule type" value="Genomic_DNA"/>
</dbReference>
<feature type="transmembrane region" description="Helical" evidence="11">
    <location>
        <begin position="2094"/>
        <end position="2114"/>
    </location>
</feature>
<evidence type="ECO:0000256" key="1">
    <source>
        <dbReference type="ARBA" id="ARBA00004651"/>
    </source>
</evidence>
<dbReference type="NCBIfam" id="TIGR01512">
    <property type="entry name" value="ATPase-IB2_Cd"/>
    <property type="match status" value="1"/>
</dbReference>
<dbReference type="InterPro" id="IPR023214">
    <property type="entry name" value="HAD_sf"/>
</dbReference>
<evidence type="ECO:0000256" key="8">
    <source>
        <dbReference type="ARBA" id="ARBA00022989"/>
    </source>
</evidence>
<dbReference type="SUPFAM" id="SSF82693">
    <property type="entry name" value="Multidrug efflux transporter AcrB pore domain, PN1, PN2, PC1 and PC2 subdomains"/>
    <property type="match status" value="2"/>
</dbReference>
<dbReference type="Gene3D" id="3.30.70.1320">
    <property type="entry name" value="Multidrug efflux transporter AcrB pore domain like"/>
    <property type="match status" value="1"/>
</dbReference>
<organism evidence="13 14">
    <name type="scientific">Gibberella intermedia</name>
    <name type="common">Bulb rot disease fungus</name>
    <name type="synonym">Fusarium proliferatum</name>
    <dbReference type="NCBI Taxonomy" id="948311"/>
    <lineage>
        <taxon>Eukaryota</taxon>
        <taxon>Fungi</taxon>
        <taxon>Dikarya</taxon>
        <taxon>Ascomycota</taxon>
        <taxon>Pezizomycotina</taxon>
        <taxon>Sordariomycetes</taxon>
        <taxon>Hypocreomycetidae</taxon>
        <taxon>Hypocreales</taxon>
        <taxon>Nectriaceae</taxon>
        <taxon>Fusarium</taxon>
        <taxon>Fusarium fujikuroi species complex</taxon>
    </lineage>
</organism>
<feature type="transmembrane region" description="Helical" evidence="11">
    <location>
        <begin position="2126"/>
        <end position="2152"/>
    </location>
</feature>